<evidence type="ECO:0000256" key="4">
    <source>
        <dbReference type="ARBA" id="ARBA00022691"/>
    </source>
</evidence>
<dbReference type="RefSeq" id="WP_126371592.1">
    <property type="nucleotide sequence ID" value="NZ_LR134167.1"/>
</dbReference>
<accession>A0A3S4J8R3</accession>
<dbReference type="SMR" id="A0A3S4J8R3"/>
<proteinExistence type="inferred from homology"/>
<dbReference type="SUPFAM" id="SSF53335">
    <property type="entry name" value="S-adenosyl-L-methionine-dependent methyltransferases"/>
    <property type="match status" value="1"/>
</dbReference>
<protein>
    <recommendedName>
        <fullName evidence="1">DNA (cytosine-5-)-methyltransferase</fullName>
        <ecNumber evidence="1">2.1.1.37</ecNumber>
    </recommendedName>
</protein>
<dbReference type="GO" id="GO:0032259">
    <property type="term" value="P:methylation"/>
    <property type="evidence" value="ECO:0007669"/>
    <property type="project" value="UniProtKB-KW"/>
</dbReference>
<dbReference type="EC" id="2.1.1.37" evidence="1"/>
<dbReference type="PROSITE" id="PS00094">
    <property type="entry name" value="C5_MTASE_1"/>
    <property type="match status" value="1"/>
</dbReference>
<keyword evidence="3 7" id="KW-0808">Transferase</keyword>
<dbReference type="InterPro" id="IPR029063">
    <property type="entry name" value="SAM-dependent_MTases_sf"/>
</dbReference>
<dbReference type="Proteomes" id="UP000268198">
    <property type="component" value="Chromosome"/>
</dbReference>
<dbReference type="OrthoDB" id="9813719at2"/>
<dbReference type="GO" id="GO:0003886">
    <property type="term" value="F:DNA (cytosine-5-)-methyltransferase activity"/>
    <property type="evidence" value="ECO:0007669"/>
    <property type="project" value="UniProtKB-EC"/>
</dbReference>
<sequence>MKKNIMGLSLFSSAGIGEYFLSRVGIDIIVANELIKKRADLYQKIYPNHKMVIGDIRDQRIFNKVLNIALTNQVDFLIASPPCQGMSVAGKNRDVSNMANDNRNYLIMYVIAMIKKLKPAYILIENVPFLLKLELYIDNKLTPIKNILEDEFGSEYHIHFDILDAADYGTPQRRKRAIIRLNKKGTIWNLPLKQNIVSVEQAIGNLPSIESGKHSGLKWHYGRGHTEQQIEWMKHTPTGKSAFENLVHYPRKANGEKVKGYHSSYRRIRWDEPAPTITIRNDAISSQRNVHPGRPLLDGTYSDARVLSVLELMRLTGLPDNWEIPDDTPEILIRQIIGECIPPLLIENITREIFNEN</sequence>
<dbReference type="PANTHER" id="PTHR10629">
    <property type="entry name" value="CYTOSINE-SPECIFIC METHYLTRANSFERASE"/>
    <property type="match status" value="1"/>
</dbReference>
<keyword evidence="5" id="KW-0680">Restriction system</keyword>
<reference evidence="8 9" key="1">
    <citation type="submission" date="2018-12" db="EMBL/GenBank/DDBJ databases">
        <authorList>
            <consortium name="Pathogen Informatics"/>
        </authorList>
    </citation>
    <scope>NUCLEOTIDE SEQUENCE [LARGE SCALE GENOMIC DNA]</scope>
    <source>
        <strain evidence="8 9">NCTC3438</strain>
    </source>
</reference>
<dbReference type="InterPro" id="IPR050390">
    <property type="entry name" value="C5-Methyltransferase"/>
</dbReference>
<evidence type="ECO:0000256" key="1">
    <source>
        <dbReference type="ARBA" id="ARBA00011975"/>
    </source>
</evidence>
<keyword evidence="9" id="KW-1185">Reference proteome</keyword>
<dbReference type="InterPro" id="IPR018117">
    <property type="entry name" value="C5_DNA_meth_AS"/>
</dbReference>
<keyword evidence="4 7" id="KW-0949">S-adenosyl-L-methionine</keyword>
<dbReference type="PANTHER" id="PTHR10629:SF52">
    <property type="entry name" value="DNA (CYTOSINE-5)-METHYLTRANSFERASE 1"/>
    <property type="match status" value="1"/>
</dbReference>
<dbReference type="Gene3D" id="3.90.120.10">
    <property type="entry name" value="DNA Methylase, subunit A, domain 2"/>
    <property type="match status" value="1"/>
</dbReference>
<evidence type="ECO:0000256" key="2">
    <source>
        <dbReference type="ARBA" id="ARBA00022603"/>
    </source>
</evidence>
<evidence type="ECO:0000313" key="9">
    <source>
        <dbReference type="Proteomes" id="UP000268198"/>
    </source>
</evidence>
<evidence type="ECO:0000256" key="7">
    <source>
        <dbReference type="PROSITE-ProRule" id="PRU01016"/>
    </source>
</evidence>
<feature type="active site" evidence="7">
    <location>
        <position position="83"/>
    </location>
</feature>
<evidence type="ECO:0000256" key="6">
    <source>
        <dbReference type="ARBA" id="ARBA00047422"/>
    </source>
</evidence>
<dbReference type="Gene3D" id="3.40.50.150">
    <property type="entry name" value="Vaccinia Virus protein VP39"/>
    <property type="match status" value="1"/>
</dbReference>
<dbReference type="AlphaFoldDB" id="A0A3S4J8R3"/>
<gene>
    <name evidence="8" type="primary">haeIIIM_2</name>
    <name evidence="8" type="ORF">NCTC3438_00796</name>
</gene>
<dbReference type="InterPro" id="IPR001525">
    <property type="entry name" value="C5_MeTfrase"/>
</dbReference>
<organism evidence="8 9">
    <name type="scientific">Avibacterium volantium</name>
    <name type="common">Pasteurella volantium</name>
    <dbReference type="NCBI Taxonomy" id="762"/>
    <lineage>
        <taxon>Bacteria</taxon>
        <taxon>Pseudomonadati</taxon>
        <taxon>Pseudomonadota</taxon>
        <taxon>Gammaproteobacteria</taxon>
        <taxon>Pasteurellales</taxon>
        <taxon>Pasteurellaceae</taxon>
        <taxon>Avibacterium</taxon>
    </lineage>
</organism>
<evidence type="ECO:0000256" key="3">
    <source>
        <dbReference type="ARBA" id="ARBA00022679"/>
    </source>
</evidence>
<dbReference type="PROSITE" id="PS51679">
    <property type="entry name" value="SAM_MT_C5"/>
    <property type="match status" value="1"/>
</dbReference>
<dbReference type="Pfam" id="PF00145">
    <property type="entry name" value="DNA_methylase"/>
    <property type="match status" value="1"/>
</dbReference>
<dbReference type="REBASE" id="286175">
    <property type="entry name" value="M1.Avo3438ORF795P"/>
</dbReference>
<dbReference type="GO" id="GO:0009307">
    <property type="term" value="P:DNA restriction-modification system"/>
    <property type="evidence" value="ECO:0007669"/>
    <property type="project" value="UniProtKB-KW"/>
</dbReference>
<name>A0A3S4J8R3_AVIVO</name>
<dbReference type="CDD" id="cd00315">
    <property type="entry name" value="Cyt_C5_DNA_methylase"/>
    <property type="match status" value="1"/>
</dbReference>
<dbReference type="NCBIfam" id="TIGR00675">
    <property type="entry name" value="dcm"/>
    <property type="match status" value="1"/>
</dbReference>
<dbReference type="KEGG" id="avt:NCTC3438_00796"/>
<keyword evidence="2 7" id="KW-0489">Methyltransferase</keyword>
<evidence type="ECO:0000256" key="5">
    <source>
        <dbReference type="ARBA" id="ARBA00022747"/>
    </source>
</evidence>
<comment type="similarity">
    <text evidence="7">Belongs to the class I-like SAM-binding methyltransferase superfamily. C5-methyltransferase family.</text>
</comment>
<evidence type="ECO:0000313" key="8">
    <source>
        <dbReference type="EMBL" id="VEB23065.1"/>
    </source>
</evidence>
<dbReference type="EMBL" id="LR134167">
    <property type="protein sequence ID" value="VEB23065.1"/>
    <property type="molecule type" value="Genomic_DNA"/>
</dbReference>
<comment type="catalytic activity">
    <reaction evidence="6">
        <text>a 2'-deoxycytidine in DNA + S-adenosyl-L-methionine = a 5-methyl-2'-deoxycytidine in DNA + S-adenosyl-L-homocysteine + H(+)</text>
        <dbReference type="Rhea" id="RHEA:13681"/>
        <dbReference type="Rhea" id="RHEA-COMP:11369"/>
        <dbReference type="Rhea" id="RHEA-COMP:11370"/>
        <dbReference type="ChEBI" id="CHEBI:15378"/>
        <dbReference type="ChEBI" id="CHEBI:57856"/>
        <dbReference type="ChEBI" id="CHEBI:59789"/>
        <dbReference type="ChEBI" id="CHEBI:85452"/>
        <dbReference type="ChEBI" id="CHEBI:85454"/>
        <dbReference type="EC" id="2.1.1.37"/>
    </reaction>
</comment>